<keyword evidence="1" id="KW-0812">Transmembrane</keyword>
<dbReference type="EMBL" id="SRYD01000085">
    <property type="protein sequence ID" value="TGY68845.1"/>
    <property type="molecule type" value="Genomic_DNA"/>
</dbReference>
<dbReference type="AlphaFoldDB" id="A0A4S2FIX5"/>
<dbReference type="InterPro" id="IPR025050">
    <property type="entry name" value="TraL_transposon"/>
</dbReference>
<accession>A0A4S2FIX5</accession>
<keyword evidence="1" id="KW-0472">Membrane</keyword>
<feature type="transmembrane region" description="Helical" evidence="1">
    <location>
        <begin position="45"/>
        <end position="66"/>
    </location>
</feature>
<organism evidence="2 3">
    <name type="scientific">Muribaculum intestinale</name>
    <dbReference type="NCBI Taxonomy" id="1796646"/>
    <lineage>
        <taxon>Bacteria</taxon>
        <taxon>Pseudomonadati</taxon>
        <taxon>Bacteroidota</taxon>
        <taxon>Bacteroidia</taxon>
        <taxon>Bacteroidales</taxon>
        <taxon>Muribaculaceae</taxon>
        <taxon>Muribaculum</taxon>
    </lineage>
</organism>
<gene>
    <name evidence="2" type="ORF">E5333_14530</name>
</gene>
<protein>
    <submittedName>
        <fullName evidence="2">DUF3989 domain-containing protein</fullName>
    </submittedName>
</protein>
<keyword evidence="1" id="KW-1133">Transmembrane helix</keyword>
<evidence type="ECO:0000256" key="1">
    <source>
        <dbReference type="SAM" id="Phobius"/>
    </source>
</evidence>
<evidence type="ECO:0000313" key="2">
    <source>
        <dbReference type="EMBL" id="TGY68845.1"/>
    </source>
</evidence>
<evidence type="ECO:0000313" key="3">
    <source>
        <dbReference type="Proteomes" id="UP000306630"/>
    </source>
</evidence>
<reference evidence="2 3" key="1">
    <citation type="submission" date="2019-04" db="EMBL/GenBank/DDBJ databases">
        <title>Microbes associate with the intestines of laboratory mice.</title>
        <authorList>
            <person name="Navarre W."/>
            <person name="Wong E."/>
            <person name="Huang K."/>
            <person name="Tropini C."/>
            <person name="Ng K."/>
            <person name="Yu B."/>
        </authorList>
    </citation>
    <scope>NUCLEOTIDE SEQUENCE [LARGE SCALE GENOMIC DNA]</scope>
    <source>
        <strain evidence="2 3">NM06_A21</strain>
    </source>
</reference>
<name>A0A4S2FIX5_9BACT</name>
<proteinExistence type="predicted"/>
<sequence>MSIKQRIQNLVSPLYNKVWHGPKGKIRERLKRVCDDMPHKQRLTVVTVLLTAFVLIAFFVFGHACYKIGAGHARQSIEVEHIRQLELPSNDNPDVSPKILEYEVPR</sequence>
<dbReference type="Proteomes" id="UP000306630">
    <property type="component" value="Unassembled WGS sequence"/>
</dbReference>
<comment type="caution">
    <text evidence="2">The sequence shown here is derived from an EMBL/GenBank/DDBJ whole genome shotgun (WGS) entry which is preliminary data.</text>
</comment>
<dbReference type="Pfam" id="PF13150">
    <property type="entry name" value="TraL_transposon"/>
    <property type="match status" value="1"/>
</dbReference>